<dbReference type="Proteomes" id="UP000504602">
    <property type="component" value="Unplaced"/>
</dbReference>
<dbReference type="GeneID" id="115949056"/>
<feature type="non-terminal residue" evidence="3">
    <location>
        <position position="1"/>
    </location>
</feature>
<feature type="compositionally biased region" description="Low complexity" evidence="1">
    <location>
        <begin position="69"/>
        <end position="89"/>
    </location>
</feature>
<feature type="region of interest" description="Disordered" evidence="1">
    <location>
        <begin position="35"/>
        <end position="92"/>
    </location>
</feature>
<proteinExistence type="predicted"/>
<reference evidence="3" key="1">
    <citation type="submission" date="2025-08" db="UniProtKB">
        <authorList>
            <consortium name="RefSeq"/>
        </authorList>
    </citation>
    <scope>IDENTIFICATION</scope>
</reference>
<sequence length="152" mass="16256">KDPNSSFQEYPASGEAEKEKFGIFLDPKIRLVPHCQVVPPSSEDSLDSNPRRENSQSSPELQPGTQGDSLAQSEVSGSSSSSTSSSSSSLEAPLKLRRLSSAGGAKAALSVEDDFEKLIWEISGGKLEAEIDLDPGKDEDDLLLELSEMIDS</sequence>
<evidence type="ECO:0000256" key="1">
    <source>
        <dbReference type="SAM" id="MobiDB-lite"/>
    </source>
</evidence>
<evidence type="ECO:0000313" key="3">
    <source>
        <dbReference type="RefSeq" id="XP_030921149.1"/>
    </source>
</evidence>
<dbReference type="RefSeq" id="XP_030921149.1">
    <property type="nucleotide sequence ID" value="XM_031065289.1"/>
</dbReference>
<gene>
    <name evidence="3" type="primary">LOC115949056</name>
</gene>
<name>A0A8N5F0A4_GEOFO</name>
<protein>
    <submittedName>
        <fullName evidence="3">Zinc finger CCCH domain-containing protein 11A-like</fullName>
    </submittedName>
</protein>
<keyword evidence="2" id="KW-1185">Reference proteome</keyword>
<dbReference type="AlphaFoldDB" id="A0A8N5F0A4"/>
<accession>A0A8N5F0A4</accession>
<organism evidence="2 3">
    <name type="scientific">Geospiza fortis</name>
    <name type="common">Medium ground-finch</name>
    <dbReference type="NCBI Taxonomy" id="48883"/>
    <lineage>
        <taxon>Eukaryota</taxon>
        <taxon>Metazoa</taxon>
        <taxon>Chordata</taxon>
        <taxon>Craniata</taxon>
        <taxon>Vertebrata</taxon>
        <taxon>Euteleostomi</taxon>
        <taxon>Archelosauria</taxon>
        <taxon>Archosauria</taxon>
        <taxon>Dinosauria</taxon>
        <taxon>Saurischia</taxon>
        <taxon>Theropoda</taxon>
        <taxon>Coelurosauria</taxon>
        <taxon>Aves</taxon>
        <taxon>Neognathae</taxon>
        <taxon>Neoaves</taxon>
        <taxon>Telluraves</taxon>
        <taxon>Australaves</taxon>
        <taxon>Passeriformes</taxon>
        <taxon>Thraupidae</taxon>
        <taxon>Geospiza</taxon>
    </lineage>
</organism>
<feature type="compositionally biased region" description="Polar residues" evidence="1">
    <location>
        <begin position="55"/>
        <end position="68"/>
    </location>
</feature>
<evidence type="ECO:0000313" key="2">
    <source>
        <dbReference type="Proteomes" id="UP000504602"/>
    </source>
</evidence>